<evidence type="ECO:0000256" key="7">
    <source>
        <dbReference type="SAM" id="SignalP"/>
    </source>
</evidence>
<dbReference type="GO" id="GO:0046872">
    <property type="term" value="F:metal ion binding"/>
    <property type="evidence" value="ECO:0007669"/>
    <property type="project" value="UniProtKB-KW"/>
</dbReference>
<dbReference type="SUPFAM" id="SSF56235">
    <property type="entry name" value="N-terminal nucleophile aminohydrolases (Ntn hydrolases)"/>
    <property type="match status" value="1"/>
</dbReference>
<dbReference type="PANTHER" id="PTHR34218:SF3">
    <property type="entry name" value="ACYL-HOMOSERINE LACTONE ACYLASE PVDQ"/>
    <property type="match status" value="1"/>
</dbReference>
<dbReference type="PIRSF" id="PIRSF001227">
    <property type="entry name" value="Pen_acylase"/>
    <property type="match status" value="1"/>
</dbReference>
<dbReference type="InterPro" id="IPR029055">
    <property type="entry name" value="Ntn_hydrolases_N"/>
</dbReference>
<feature type="signal peptide" evidence="7">
    <location>
        <begin position="1"/>
        <end position="21"/>
    </location>
</feature>
<keyword evidence="6" id="KW-0479">Metal-binding</keyword>
<dbReference type="InterPro" id="IPR043146">
    <property type="entry name" value="Penicillin_amidase_N_B-knob"/>
</dbReference>
<dbReference type="Gene3D" id="2.30.120.10">
    <property type="match status" value="1"/>
</dbReference>
<evidence type="ECO:0000256" key="3">
    <source>
        <dbReference type="ARBA" id="ARBA00022801"/>
    </source>
</evidence>
<keyword evidence="9" id="KW-1185">Reference proteome</keyword>
<dbReference type="Gene3D" id="1.10.439.10">
    <property type="entry name" value="Penicillin Amidohydrolase, domain 1"/>
    <property type="match status" value="1"/>
</dbReference>
<keyword evidence="2 7" id="KW-0732">Signal</keyword>
<name>A0A1T4NY02_9BACT</name>
<evidence type="ECO:0000256" key="4">
    <source>
        <dbReference type="ARBA" id="ARBA00023145"/>
    </source>
</evidence>
<dbReference type="RefSeq" id="WP_078668364.1">
    <property type="nucleotide sequence ID" value="NZ_FUWZ01000001.1"/>
</dbReference>
<dbReference type="AlphaFoldDB" id="A0A1T4NY02"/>
<dbReference type="GO" id="GO:0016811">
    <property type="term" value="F:hydrolase activity, acting on carbon-nitrogen (but not peptide) bonds, in linear amides"/>
    <property type="evidence" value="ECO:0007669"/>
    <property type="project" value="InterPro"/>
</dbReference>
<feature type="chain" id="PRO_5010555740" evidence="7">
    <location>
        <begin position="22"/>
        <end position="689"/>
    </location>
</feature>
<evidence type="ECO:0000313" key="8">
    <source>
        <dbReference type="EMBL" id="SJZ83658.1"/>
    </source>
</evidence>
<comment type="similarity">
    <text evidence="1">Belongs to the peptidase S45 family.</text>
</comment>
<dbReference type="InterPro" id="IPR023343">
    <property type="entry name" value="Penicillin_amidase_dom1"/>
</dbReference>
<sequence>MKFVRLSLWLSLCLYMNFAGAGVPAYHSKKADILWDTYGVPHIYGKNISAMYYAFGWAQMHNHGNLLLRLYGIARGRSAEYWGAEFASADKKIRLFKVPELGKEAYAKQGHEMKKYIDAFAAGINDYAAAYPQMIAAPFKEVLPVTGEDIMAHAVRVFFLEFLAAEDNAALNPILTPGSNAYAVGRSRSASGNAMLLANPHLPWFDFYTFFEAHLQAPGFHAYGASLVGMPVLTIAFNEHLGWTHTVNTIDATDRYAYTLKDNGYQVDSATVPFKYDTTIVQIRQPDCTVRFDTTVLQYAGDEPVLGVKNNKAYTIKIAGLDSAGFFYEWHMMAKAADRREFETALRRMQLPLFNVIYADRAGNIGYFFGGSVPVRSSGDWDFWHGTVDGSQSKNYWSQTHRYNDMPKLFNPRTGFIQNANDPPWYCTYPPVLSPSAYPSYMSPVSMAFRPQRAVNMIRNNFSVTFDDLVKYKLNTGVEVADRFLDELLAAIEKFPDPAAQAAAGVLRNWDRTTDSASIGGILFINWFAKLDDTMFKLPWDPAHPTETPAGLKDSATAVKLLSVATMEIYNMFGSLQVPWGALFRFRAGAYDYPANGGPGNFGIYRTMEFMPDTDGRMRAVAGDTYVAAVEFGRKIKARVLLSYGNASQPGSRHIGDQLQLLSRKQLRTPWIERRDIMQHLEKTERLGH</sequence>
<reference evidence="9" key="1">
    <citation type="submission" date="2017-02" db="EMBL/GenBank/DDBJ databases">
        <authorList>
            <person name="Varghese N."/>
            <person name="Submissions S."/>
        </authorList>
    </citation>
    <scope>NUCLEOTIDE SEQUENCE [LARGE SCALE GENOMIC DNA]</scope>
    <source>
        <strain evidence="9">DSM 22224</strain>
    </source>
</reference>
<dbReference type="PANTHER" id="PTHR34218">
    <property type="entry name" value="PEPTIDASE S45 PENICILLIN AMIDASE"/>
    <property type="match status" value="1"/>
</dbReference>
<dbReference type="STRING" id="634771.SAMN04488128_1011791"/>
<dbReference type="OrthoDB" id="9759796at2"/>
<keyword evidence="3" id="KW-0378">Hydrolase</keyword>
<accession>A0A1T4NY02</accession>
<evidence type="ECO:0000313" key="9">
    <source>
        <dbReference type="Proteomes" id="UP000190367"/>
    </source>
</evidence>
<feature type="active site" description="Nucleophile" evidence="5">
    <location>
        <position position="179"/>
    </location>
</feature>
<dbReference type="Gene3D" id="3.60.20.10">
    <property type="entry name" value="Glutamine Phosphoribosylpyrophosphate, subunit 1, domain 1"/>
    <property type="match status" value="1"/>
</dbReference>
<dbReference type="Gene3D" id="1.10.1400.10">
    <property type="match status" value="1"/>
</dbReference>
<proteinExistence type="inferred from homology"/>
<dbReference type="InterPro" id="IPR014395">
    <property type="entry name" value="Pen/GL7ACA/AHL_acylase"/>
</dbReference>
<keyword evidence="4" id="KW-0865">Zymogen</keyword>
<dbReference type="Pfam" id="PF01804">
    <property type="entry name" value="Penicil_amidase"/>
    <property type="match status" value="1"/>
</dbReference>
<dbReference type="GO" id="GO:0017000">
    <property type="term" value="P:antibiotic biosynthetic process"/>
    <property type="evidence" value="ECO:0007669"/>
    <property type="project" value="InterPro"/>
</dbReference>
<protein>
    <submittedName>
        <fullName evidence="8">Acyl-homoserine-lactone acylase</fullName>
    </submittedName>
</protein>
<evidence type="ECO:0000256" key="6">
    <source>
        <dbReference type="PIRSR" id="PIRSR001227-2"/>
    </source>
</evidence>
<dbReference type="InterPro" id="IPR002692">
    <property type="entry name" value="S45"/>
</dbReference>
<feature type="binding site" evidence="6">
    <location>
        <position position="251"/>
    </location>
    <ligand>
        <name>Ca(2+)</name>
        <dbReference type="ChEBI" id="CHEBI:29108"/>
    </ligand>
</feature>
<organism evidence="8 9">
    <name type="scientific">Chitinophaga eiseniae</name>
    <dbReference type="NCBI Taxonomy" id="634771"/>
    <lineage>
        <taxon>Bacteria</taxon>
        <taxon>Pseudomonadati</taxon>
        <taxon>Bacteroidota</taxon>
        <taxon>Chitinophagia</taxon>
        <taxon>Chitinophagales</taxon>
        <taxon>Chitinophagaceae</taxon>
        <taxon>Chitinophaga</taxon>
    </lineage>
</organism>
<dbReference type="InterPro" id="IPR043147">
    <property type="entry name" value="Penicillin_amidase_A-knob"/>
</dbReference>
<evidence type="ECO:0000256" key="1">
    <source>
        <dbReference type="ARBA" id="ARBA00006586"/>
    </source>
</evidence>
<evidence type="ECO:0000256" key="2">
    <source>
        <dbReference type="ARBA" id="ARBA00022729"/>
    </source>
</evidence>
<dbReference type="Proteomes" id="UP000190367">
    <property type="component" value="Unassembled WGS sequence"/>
</dbReference>
<evidence type="ECO:0000256" key="5">
    <source>
        <dbReference type="PIRSR" id="PIRSR001227-1"/>
    </source>
</evidence>
<gene>
    <name evidence="8" type="ORF">SAMN04488128_1011791</name>
</gene>
<dbReference type="EMBL" id="FUWZ01000001">
    <property type="protein sequence ID" value="SJZ83658.1"/>
    <property type="molecule type" value="Genomic_DNA"/>
</dbReference>
<feature type="binding site" evidence="6">
    <location>
        <position position="254"/>
    </location>
    <ligand>
        <name>Ca(2+)</name>
        <dbReference type="ChEBI" id="CHEBI:29108"/>
    </ligand>
</feature>
<comment type="cofactor">
    <cofactor evidence="6">
        <name>Ca(2+)</name>
        <dbReference type="ChEBI" id="CHEBI:29108"/>
    </cofactor>
    <text evidence="6">Binds 1 Ca(2+) ion per dimer.</text>
</comment>
<keyword evidence="6" id="KW-0106">Calcium</keyword>